<dbReference type="Pfam" id="PF05899">
    <property type="entry name" value="Cupin_3"/>
    <property type="match status" value="1"/>
</dbReference>
<sequence>MSLPPIVFCPTDVPLKAAPINPHWVRVGNPEARNVVLSRSADGTASTILWDCSAGEFVWHYDIDETIYFLEGSAVIGDAGTPPRRFAAGDVLFLPKGSVANWHVESYVKKVAFCRRVQPKVIGQALRAASFAKRLLTGRGAAAPAMSLGG</sequence>
<dbReference type="InterPro" id="IPR008579">
    <property type="entry name" value="UGlyAH_Cupin_dom"/>
</dbReference>
<reference evidence="2" key="2">
    <citation type="submission" date="2021-08" db="EMBL/GenBank/DDBJ databases">
        <authorList>
            <person name="Tani A."/>
            <person name="Ola A."/>
            <person name="Ogura Y."/>
            <person name="Katsura K."/>
            <person name="Hayashi T."/>
        </authorList>
    </citation>
    <scope>NUCLEOTIDE SEQUENCE</scope>
    <source>
        <strain evidence="2">DSM 17168</strain>
    </source>
</reference>
<accession>A0ABQ4SJR9</accession>
<keyword evidence="3" id="KW-1185">Reference proteome</keyword>
<proteinExistence type="predicted"/>
<organism evidence="2 3">
    <name type="scientific">Methylobacterium isbiliense</name>
    <dbReference type="NCBI Taxonomy" id="315478"/>
    <lineage>
        <taxon>Bacteria</taxon>
        <taxon>Pseudomonadati</taxon>
        <taxon>Pseudomonadota</taxon>
        <taxon>Alphaproteobacteria</taxon>
        <taxon>Hyphomicrobiales</taxon>
        <taxon>Methylobacteriaceae</taxon>
        <taxon>Methylobacterium</taxon>
    </lineage>
</organism>
<dbReference type="EMBL" id="BPQQ01000048">
    <property type="protein sequence ID" value="GJE02123.1"/>
    <property type="molecule type" value="Genomic_DNA"/>
</dbReference>
<evidence type="ECO:0000313" key="3">
    <source>
        <dbReference type="Proteomes" id="UP001055153"/>
    </source>
</evidence>
<dbReference type="Proteomes" id="UP001055153">
    <property type="component" value="Unassembled WGS sequence"/>
</dbReference>
<name>A0ABQ4SJR9_9HYPH</name>
<dbReference type="InterPro" id="IPR011051">
    <property type="entry name" value="RmlC_Cupin_sf"/>
</dbReference>
<dbReference type="Gene3D" id="2.60.120.10">
    <property type="entry name" value="Jelly Rolls"/>
    <property type="match status" value="1"/>
</dbReference>
<evidence type="ECO:0000313" key="2">
    <source>
        <dbReference type="EMBL" id="GJE02123.1"/>
    </source>
</evidence>
<reference evidence="2" key="1">
    <citation type="journal article" date="2021" name="Front. Microbiol.">
        <title>Comprehensive Comparative Genomics and Phenotyping of Methylobacterium Species.</title>
        <authorList>
            <person name="Alessa O."/>
            <person name="Ogura Y."/>
            <person name="Fujitani Y."/>
            <person name="Takami H."/>
            <person name="Hayashi T."/>
            <person name="Sahin N."/>
            <person name="Tani A."/>
        </authorList>
    </citation>
    <scope>NUCLEOTIDE SEQUENCE</scope>
    <source>
        <strain evidence="2">DSM 17168</strain>
    </source>
</reference>
<dbReference type="RefSeq" id="WP_238237534.1">
    <property type="nucleotide sequence ID" value="NZ_BPQQ01000048.1"/>
</dbReference>
<protein>
    <recommendedName>
        <fullName evidence="1">(S)-ureidoglycine aminohydrolase cupin domain-containing protein</fullName>
    </recommendedName>
</protein>
<gene>
    <name evidence="2" type="ORF">GMJLKIPL_4067</name>
</gene>
<dbReference type="SUPFAM" id="SSF51182">
    <property type="entry name" value="RmlC-like cupins"/>
    <property type="match status" value="1"/>
</dbReference>
<comment type="caution">
    <text evidence="2">The sequence shown here is derived from an EMBL/GenBank/DDBJ whole genome shotgun (WGS) entry which is preliminary data.</text>
</comment>
<dbReference type="PANTHER" id="PTHR40943:SF1">
    <property type="entry name" value="CYTOPLASMIC PROTEIN"/>
    <property type="match status" value="1"/>
</dbReference>
<feature type="domain" description="(S)-ureidoglycine aminohydrolase cupin" evidence="1">
    <location>
        <begin position="40"/>
        <end position="111"/>
    </location>
</feature>
<evidence type="ECO:0000259" key="1">
    <source>
        <dbReference type="Pfam" id="PF05899"/>
    </source>
</evidence>
<dbReference type="InterPro" id="IPR014710">
    <property type="entry name" value="RmlC-like_jellyroll"/>
</dbReference>
<dbReference type="PANTHER" id="PTHR40943">
    <property type="entry name" value="CYTOPLASMIC PROTEIN-RELATED"/>
    <property type="match status" value="1"/>
</dbReference>
<dbReference type="CDD" id="cd02227">
    <property type="entry name" value="cupin_TM1112-like"/>
    <property type="match status" value="1"/>
</dbReference>